<protein>
    <submittedName>
        <fullName evidence="4">Ku domain-containing protein</fullName>
    </submittedName>
    <submittedName>
        <fullName evidence="3">RPAP1_N domain-containing protein</fullName>
    </submittedName>
</protein>
<sequence>MDEKSSKKEYLKNNSKKWQKMLDEWKELPELERNALSIECNNNTTNNKHEESEKKIKLTKEDVEKIKNLLKERSIRNIRNPPTKLNNQNEVKLLNEKVIYDKYKKYCDMEKEYLGNLLNVIKNSEEHTTSTSSLDGNCQDISNASASYLEEKFRPIIINKASTSKNFTYYSLRLLSALEAYKKLEFVDDNLEKVISFIKENL</sequence>
<evidence type="ECO:0000256" key="1">
    <source>
        <dbReference type="SAM" id="Coils"/>
    </source>
</evidence>
<proteinExistence type="predicted"/>
<keyword evidence="2" id="KW-1185">Reference proteome</keyword>
<evidence type="ECO:0000313" key="4">
    <source>
        <dbReference type="WBParaSite" id="TCONS_00005398.p1"/>
    </source>
</evidence>
<dbReference type="WBParaSite" id="SSTP_0000949900.1">
    <property type="protein sequence ID" value="SSTP_0000949900.1"/>
    <property type="gene ID" value="SSTP_0000949900"/>
</dbReference>
<accession>A0A0K0EJ48</accession>
<organism evidence="3">
    <name type="scientific">Strongyloides stercoralis</name>
    <name type="common">Threadworm</name>
    <dbReference type="NCBI Taxonomy" id="6248"/>
    <lineage>
        <taxon>Eukaryota</taxon>
        <taxon>Metazoa</taxon>
        <taxon>Ecdysozoa</taxon>
        <taxon>Nematoda</taxon>
        <taxon>Chromadorea</taxon>
        <taxon>Rhabditida</taxon>
        <taxon>Tylenchina</taxon>
        <taxon>Panagrolaimomorpha</taxon>
        <taxon>Strongyloidoidea</taxon>
        <taxon>Strongyloididae</taxon>
        <taxon>Strongyloides</taxon>
    </lineage>
</organism>
<reference evidence="3" key="1">
    <citation type="submission" date="2015-08" db="UniProtKB">
        <authorList>
            <consortium name="WormBaseParasite"/>
        </authorList>
    </citation>
    <scope>IDENTIFICATION</scope>
</reference>
<name>A0A0K0EJ48_STRER</name>
<dbReference type="WBParaSite" id="TCONS_00005398.p1">
    <property type="protein sequence ID" value="TCONS_00005398.p1"/>
    <property type="gene ID" value="XLOC_003701"/>
</dbReference>
<keyword evidence="1" id="KW-0175">Coiled coil</keyword>
<evidence type="ECO:0000313" key="2">
    <source>
        <dbReference type="Proteomes" id="UP000035681"/>
    </source>
</evidence>
<dbReference type="AlphaFoldDB" id="A0A0K0EJ48"/>
<feature type="coiled-coil region" evidence="1">
    <location>
        <begin position="42"/>
        <end position="69"/>
    </location>
</feature>
<dbReference type="Proteomes" id="UP000035681">
    <property type="component" value="Unplaced"/>
</dbReference>
<evidence type="ECO:0000313" key="3">
    <source>
        <dbReference type="WBParaSite" id="SSTP_0000949900.1"/>
    </source>
</evidence>